<gene>
    <name evidence="2" type="ORF">Lrub_2758</name>
</gene>
<organism evidence="2 3">
    <name type="scientific">Legionella rubrilucens</name>
    <dbReference type="NCBI Taxonomy" id="458"/>
    <lineage>
        <taxon>Bacteria</taxon>
        <taxon>Pseudomonadati</taxon>
        <taxon>Pseudomonadota</taxon>
        <taxon>Gammaproteobacteria</taxon>
        <taxon>Legionellales</taxon>
        <taxon>Legionellaceae</taxon>
        <taxon>Legionella</taxon>
    </lineage>
</organism>
<evidence type="ECO:0000313" key="3">
    <source>
        <dbReference type="Proteomes" id="UP000054608"/>
    </source>
</evidence>
<accession>A0A0W0XMT1</accession>
<reference evidence="2 3" key="1">
    <citation type="submission" date="2015-11" db="EMBL/GenBank/DDBJ databases">
        <title>Genomic analysis of 38 Legionella species identifies large and diverse effector repertoires.</title>
        <authorList>
            <person name="Burstein D."/>
            <person name="Amaro F."/>
            <person name="Zusman T."/>
            <person name="Lifshitz Z."/>
            <person name="Cohen O."/>
            <person name="Gilbert J.A."/>
            <person name="Pupko T."/>
            <person name="Shuman H.A."/>
            <person name="Segal G."/>
        </authorList>
    </citation>
    <scope>NUCLEOTIDE SEQUENCE [LARGE SCALE GENOMIC DNA]</scope>
    <source>
        <strain evidence="2 3">WA-270A-C2</strain>
    </source>
</reference>
<dbReference type="PATRIC" id="fig|458.5.peg.2878"/>
<dbReference type="AlphaFoldDB" id="A0A0W0XMT1"/>
<dbReference type="Proteomes" id="UP000054608">
    <property type="component" value="Unassembled WGS sequence"/>
</dbReference>
<evidence type="ECO:0000256" key="1">
    <source>
        <dbReference type="SAM" id="Phobius"/>
    </source>
</evidence>
<keyword evidence="1" id="KW-0472">Membrane</keyword>
<comment type="caution">
    <text evidence="2">The sequence shown here is derived from an EMBL/GenBank/DDBJ whole genome shotgun (WGS) entry which is preliminary data.</text>
</comment>
<feature type="transmembrane region" description="Helical" evidence="1">
    <location>
        <begin position="67"/>
        <end position="91"/>
    </location>
</feature>
<sequence length="229" mass="25531">MRFFTGFFNSAVSGQSTDRFVKPDSDFDYQSSTHINIVNQQVARFSKALADLQTVDAHILVGTGAAVVSWLTCGFLPLATVGMVASVYVGYCARSRKEYANDYKKALDDLIAVYQWAMGKNSDKMWYKLGQKDLQNLIVTLGPWVNTDTIHTWRKEDLQPSTLAKLTTGRRAEISEETERQLLRLAEGVHMNSTQFRLYGEGSVDTLLSSIKDNAMAKLTELATGPKQS</sequence>
<dbReference type="EMBL" id="LNYT01000022">
    <property type="protein sequence ID" value="KTD45961.1"/>
    <property type="molecule type" value="Genomic_DNA"/>
</dbReference>
<dbReference type="OrthoDB" id="5653724at2"/>
<protein>
    <submittedName>
        <fullName evidence="2">Uncharacterized protein</fullName>
    </submittedName>
</protein>
<keyword evidence="1" id="KW-0812">Transmembrane</keyword>
<proteinExistence type="predicted"/>
<keyword evidence="1" id="KW-1133">Transmembrane helix</keyword>
<keyword evidence="3" id="KW-1185">Reference proteome</keyword>
<dbReference type="RefSeq" id="WP_058532706.1">
    <property type="nucleotide sequence ID" value="NZ_CAAAIN010000004.1"/>
</dbReference>
<evidence type="ECO:0000313" key="2">
    <source>
        <dbReference type="EMBL" id="KTD45961.1"/>
    </source>
</evidence>
<name>A0A0W0XMT1_9GAMM</name>